<dbReference type="GO" id="GO:0045504">
    <property type="term" value="F:dynein heavy chain binding"/>
    <property type="evidence" value="ECO:0007669"/>
    <property type="project" value="TreeGrafter"/>
</dbReference>
<dbReference type="Gene3D" id="2.130.10.10">
    <property type="entry name" value="YVTN repeat-like/Quinoprotein amine dehydrogenase"/>
    <property type="match status" value="2"/>
</dbReference>
<dbReference type="GO" id="GO:0005858">
    <property type="term" value="C:axonemal dynein complex"/>
    <property type="evidence" value="ECO:0007669"/>
    <property type="project" value="TreeGrafter"/>
</dbReference>
<dbReference type="PROSITE" id="PS50082">
    <property type="entry name" value="WD_REPEATS_2"/>
    <property type="match status" value="1"/>
</dbReference>
<evidence type="ECO:0000256" key="2">
    <source>
        <dbReference type="ARBA" id="ARBA00022490"/>
    </source>
</evidence>
<evidence type="ECO:0000256" key="13">
    <source>
        <dbReference type="SAM" id="MobiDB-lite"/>
    </source>
</evidence>
<keyword evidence="2" id="KW-0963">Cytoplasm</keyword>
<dbReference type="Pfam" id="PF00400">
    <property type="entry name" value="WD40"/>
    <property type="match status" value="1"/>
</dbReference>
<keyword evidence="15" id="KW-1185">Reference proteome</keyword>
<dbReference type="PANTHER" id="PTHR12442">
    <property type="entry name" value="DYNEIN INTERMEDIATE CHAIN"/>
    <property type="match status" value="1"/>
</dbReference>
<dbReference type="Proteomes" id="UP001165289">
    <property type="component" value="Unassembled WGS sequence"/>
</dbReference>
<organism evidence="14 15">
    <name type="scientific">Oopsacas minuta</name>
    <dbReference type="NCBI Taxonomy" id="111878"/>
    <lineage>
        <taxon>Eukaryota</taxon>
        <taxon>Metazoa</taxon>
        <taxon>Porifera</taxon>
        <taxon>Hexactinellida</taxon>
        <taxon>Hexasterophora</taxon>
        <taxon>Lyssacinosida</taxon>
        <taxon>Leucopsacidae</taxon>
        <taxon>Oopsacas</taxon>
    </lineage>
</organism>
<evidence type="ECO:0000256" key="9">
    <source>
        <dbReference type="ARBA" id="ARBA00024190"/>
    </source>
</evidence>
<evidence type="ECO:0000256" key="5">
    <source>
        <dbReference type="ARBA" id="ARBA00022846"/>
    </source>
</evidence>
<keyword evidence="8" id="KW-0966">Cell projection</keyword>
<evidence type="ECO:0000256" key="6">
    <source>
        <dbReference type="ARBA" id="ARBA00023069"/>
    </source>
</evidence>
<evidence type="ECO:0000256" key="3">
    <source>
        <dbReference type="ARBA" id="ARBA00022574"/>
    </source>
</evidence>
<evidence type="ECO:0000256" key="4">
    <source>
        <dbReference type="ARBA" id="ARBA00022737"/>
    </source>
</evidence>
<evidence type="ECO:0000256" key="1">
    <source>
        <dbReference type="ARBA" id="ARBA00004611"/>
    </source>
</evidence>
<evidence type="ECO:0000313" key="14">
    <source>
        <dbReference type="EMBL" id="KAI6656901.1"/>
    </source>
</evidence>
<keyword evidence="6" id="KW-0969">Cilium</keyword>
<comment type="caution">
    <text evidence="14">The sequence shown here is derived from an EMBL/GenBank/DDBJ whole genome shotgun (WGS) entry which is preliminary data.</text>
</comment>
<keyword evidence="4" id="KW-0677">Repeat</keyword>
<dbReference type="SUPFAM" id="SSF50978">
    <property type="entry name" value="WD40 repeat-like"/>
    <property type="match status" value="1"/>
</dbReference>
<dbReference type="PANTHER" id="PTHR12442:SF12">
    <property type="entry name" value="DYNEIN AXONEMAL INTERMEDIATE CHAIN 4"/>
    <property type="match status" value="1"/>
</dbReference>
<reference evidence="14 15" key="1">
    <citation type="journal article" date="2023" name="BMC Biol.">
        <title>The compact genome of the sponge Oopsacas minuta (Hexactinellida) is lacking key metazoan core genes.</title>
        <authorList>
            <person name="Santini S."/>
            <person name="Schenkelaars Q."/>
            <person name="Jourda C."/>
            <person name="Duchesne M."/>
            <person name="Belahbib H."/>
            <person name="Rocher C."/>
            <person name="Selva M."/>
            <person name="Riesgo A."/>
            <person name="Vervoort M."/>
            <person name="Leys S.P."/>
            <person name="Kodjabachian L."/>
            <person name="Le Bivic A."/>
            <person name="Borchiellini C."/>
            <person name="Claverie J.M."/>
            <person name="Renard E."/>
        </authorList>
    </citation>
    <scope>NUCLEOTIDE SEQUENCE [LARGE SCALE GENOMIC DNA]</scope>
    <source>
        <strain evidence="14">SPO-2</strain>
    </source>
</reference>
<feature type="repeat" description="WD" evidence="12">
    <location>
        <begin position="563"/>
        <end position="605"/>
    </location>
</feature>
<keyword evidence="7" id="KW-0206">Cytoskeleton</keyword>
<dbReference type="InterPro" id="IPR001680">
    <property type="entry name" value="WD40_rpt"/>
</dbReference>
<dbReference type="SMART" id="SM00320">
    <property type="entry name" value="WD40"/>
    <property type="match status" value="5"/>
</dbReference>
<comment type="subcellular location">
    <subcellularLocation>
        <location evidence="1">Cytoplasm</location>
        <location evidence="1">Cytoskeleton</location>
        <location evidence="1">Flagellum axoneme</location>
    </subcellularLocation>
    <subcellularLocation>
        <location evidence="9">Dynein axonemal particle</location>
    </subcellularLocation>
</comment>
<accession>A0AAV7K6K9</accession>
<evidence type="ECO:0000256" key="8">
    <source>
        <dbReference type="ARBA" id="ARBA00023273"/>
    </source>
</evidence>
<name>A0AAV7K6K9_9METZ</name>
<evidence type="ECO:0000313" key="15">
    <source>
        <dbReference type="Proteomes" id="UP001165289"/>
    </source>
</evidence>
<dbReference type="InterPro" id="IPR036322">
    <property type="entry name" value="WD40_repeat_dom_sf"/>
</dbReference>
<feature type="region of interest" description="Disordered" evidence="13">
    <location>
        <begin position="175"/>
        <end position="195"/>
    </location>
</feature>
<keyword evidence="5" id="KW-0282">Flagellum</keyword>
<keyword evidence="3 12" id="KW-0853">WD repeat</keyword>
<dbReference type="FunFam" id="2.130.10.10:FF:001248">
    <property type="entry name" value="WD repeat domain 78"/>
    <property type="match status" value="1"/>
</dbReference>
<proteinExistence type="predicted"/>
<dbReference type="PROSITE" id="PS50294">
    <property type="entry name" value="WD_REPEATS_REGION"/>
    <property type="match status" value="1"/>
</dbReference>
<evidence type="ECO:0000256" key="10">
    <source>
        <dbReference type="ARBA" id="ARBA00040002"/>
    </source>
</evidence>
<protein>
    <recommendedName>
        <fullName evidence="10">Dynein axonemal intermediate chain 4</fullName>
    </recommendedName>
    <alternativeName>
        <fullName evidence="11">WD repeat-containing protein 78</fullName>
    </alternativeName>
</protein>
<evidence type="ECO:0000256" key="11">
    <source>
        <dbReference type="ARBA" id="ARBA00041557"/>
    </source>
</evidence>
<dbReference type="GO" id="GO:0120293">
    <property type="term" value="C:dynein axonemal particle"/>
    <property type="evidence" value="ECO:0007669"/>
    <property type="project" value="UniProtKB-SubCell"/>
</dbReference>
<dbReference type="InterPro" id="IPR050687">
    <property type="entry name" value="Dynein_IC"/>
</dbReference>
<dbReference type="InterPro" id="IPR015943">
    <property type="entry name" value="WD40/YVTN_repeat-like_dom_sf"/>
</dbReference>
<evidence type="ECO:0000256" key="12">
    <source>
        <dbReference type="PROSITE-ProRule" id="PRU00221"/>
    </source>
</evidence>
<dbReference type="EMBL" id="JAKMXF010000133">
    <property type="protein sequence ID" value="KAI6656901.1"/>
    <property type="molecule type" value="Genomic_DNA"/>
</dbReference>
<gene>
    <name evidence="14" type="ORF">LOD99_16203</name>
</gene>
<dbReference type="GO" id="GO:0003341">
    <property type="term" value="P:cilium movement"/>
    <property type="evidence" value="ECO:0007669"/>
    <property type="project" value="TreeGrafter"/>
</dbReference>
<sequence>MTEGGTAAFQDSYYGDDLVGRIQPTLLGAATSVQLIQDEVEEELTKDDLEKMVEISLEETESIWLFDIEPTVFSTESEEAASIQEANEKYIELKKLKEGNDRYFARGMQTFNFDQKDKSFQTSHISTQSIGVMATTWDNYDQFERVRLLEEEEAELASSVIPSITVSATASKAVSRATSKQANRPSLHSSRAPSVMDKTQTVPIVGSMSQLSSTLLESSALLQSTIAVGNKNTRTDLKNKNPDSTEADTQAMEILNSDSLKNSLSVMEKAIMMNTYQPMQAIFRDLVELPAKNTEVTETATELDQNMMDTMGLSRPRTKDRHRAEDISPKLKLLWTFKCDYLTGYMPLCIEFNKENTDIIAVGYISSKPDQDNQHTGMVCCWSLKNPEFPDRTYKSSAGVCSLSFSSVHPSILAAGLTNGLISIYNIRKTDPLPAIDSSTCAAKHTAAVWQVEWVERETVSGEEKSEFLVSSSADGRISQWTIRKGFECTELMSLKRAISKQGDKKSTATGRTKQSSARISRFTPGLSFAFSKETSNIYLAGTEDGLIHRCSCSYTEQYLKSFDGHTGPISRIRWYPNHPEYFLTCSSDWSLRIWNTSSPVSLFTFTHLQEDIFDVHWSPVRPTLFASITESSLELWDLSISVLDPIHSSSPVDGITCFNFTLNSECILLGDSKGDLHMFKMQQMPPVQTVETMLKTLTGTDLEDTF</sequence>
<dbReference type="AlphaFoldDB" id="A0AAV7K6K9"/>
<evidence type="ECO:0000256" key="7">
    <source>
        <dbReference type="ARBA" id="ARBA00023212"/>
    </source>
</evidence>
<dbReference type="GO" id="GO:0045503">
    <property type="term" value="F:dynein light chain binding"/>
    <property type="evidence" value="ECO:0007669"/>
    <property type="project" value="TreeGrafter"/>
</dbReference>